<evidence type="ECO:0000256" key="3">
    <source>
        <dbReference type="ARBA" id="ARBA00022692"/>
    </source>
</evidence>
<evidence type="ECO:0000256" key="4">
    <source>
        <dbReference type="ARBA" id="ARBA00022748"/>
    </source>
</evidence>
<dbReference type="PANTHER" id="PTHR32234:SF3">
    <property type="entry name" value="SUPPRESSION OF COPPER SENSITIVITY PROTEIN"/>
    <property type="match status" value="1"/>
</dbReference>
<dbReference type="Gene3D" id="3.40.30.10">
    <property type="entry name" value="Glutaredoxin"/>
    <property type="match status" value="1"/>
</dbReference>
<feature type="transmembrane region" description="Helical" evidence="7">
    <location>
        <begin position="330"/>
        <end position="349"/>
    </location>
</feature>
<reference evidence="10 11" key="1">
    <citation type="submission" date="2018-06" db="EMBL/GenBank/DDBJ databases">
        <title>Freshwater and sediment microbial communities from various areas in North America, analyzing microbe dynamics in response to fracking.</title>
        <authorList>
            <person name="Lamendella R."/>
        </authorList>
    </citation>
    <scope>NUCLEOTIDE SEQUENCE [LARGE SCALE GENOMIC DNA]</scope>
    <source>
        <strain evidence="10 11">17</strain>
    </source>
</reference>
<dbReference type="SUPFAM" id="SSF52833">
    <property type="entry name" value="Thioredoxin-like"/>
    <property type="match status" value="1"/>
</dbReference>
<evidence type="ECO:0000256" key="6">
    <source>
        <dbReference type="ARBA" id="ARBA00023136"/>
    </source>
</evidence>
<feature type="transmembrane region" description="Helical" evidence="7">
    <location>
        <begin position="281"/>
        <end position="309"/>
    </location>
</feature>
<dbReference type="GO" id="GO:0017004">
    <property type="term" value="P:cytochrome complex assembly"/>
    <property type="evidence" value="ECO:0007669"/>
    <property type="project" value="UniProtKB-KW"/>
</dbReference>
<name>A0AAX1PII7_AERSA</name>
<dbReference type="PANTHER" id="PTHR32234">
    <property type="entry name" value="THIOL:DISULFIDE INTERCHANGE PROTEIN DSBD"/>
    <property type="match status" value="1"/>
</dbReference>
<keyword evidence="5 7" id="KW-1133">Transmembrane helix</keyword>
<keyword evidence="2" id="KW-1003">Cell membrane</keyword>
<dbReference type="InterPro" id="IPR003834">
    <property type="entry name" value="Cyt_c_assmbl_TM_dom"/>
</dbReference>
<feature type="transmembrane region" description="Helical" evidence="7">
    <location>
        <begin position="409"/>
        <end position="437"/>
    </location>
</feature>
<protein>
    <submittedName>
        <fullName evidence="10">Cytochrome c biogenesis transmembrane protein</fullName>
    </submittedName>
</protein>
<keyword evidence="8" id="KW-0732">Signal</keyword>
<evidence type="ECO:0000256" key="5">
    <source>
        <dbReference type="ARBA" id="ARBA00022989"/>
    </source>
</evidence>
<dbReference type="GO" id="GO:0045454">
    <property type="term" value="P:cell redox homeostasis"/>
    <property type="evidence" value="ECO:0007669"/>
    <property type="project" value="TreeGrafter"/>
</dbReference>
<dbReference type="Pfam" id="PF11412">
    <property type="entry name" value="DsbD_N"/>
    <property type="match status" value="1"/>
</dbReference>
<keyword evidence="4" id="KW-0201">Cytochrome c-type biogenesis</keyword>
<evidence type="ECO:0000256" key="8">
    <source>
        <dbReference type="SAM" id="SignalP"/>
    </source>
</evidence>
<dbReference type="EMBL" id="QLLM01000010">
    <property type="protein sequence ID" value="RAJ04407.1"/>
    <property type="molecule type" value="Genomic_DNA"/>
</dbReference>
<dbReference type="Pfam" id="PF13899">
    <property type="entry name" value="Thioredoxin_7"/>
    <property type="match status" value="1"/>
</dbReference>
<sequence>MKLDSLKQLLLGLCLGLSTPTLIAADMPGAQEVLIASSLHAASSTPAANGSTTLAIHMEPRGEWHGYWKQPGDVGLAPKLTWHLPEGVSVGEVAYPLPQTLLIDGMMNNVYGQPYALLTELTIADGLAVGTALPIHLDMQYLACRHDACVPERASLQTTLHVGNGEPDPALAADFVEWRKALPRPLAVPASFTVTDQLLRLHVPLPASVEITDPHLFSATKQAIVDAAPQRFERNENMLTIETRVGTQATDSFMATLALGNGLGLELEARREVPAAEAETGVVVVLLALAGAVVGGLLLNLMPCVFPILSLKAMSLARAGTSAGAARREGLAYTAGVMAMCMALGGGLLALRAGGTQIGWAFQLQDPRMILLLLLLTCVIAFNMAGLFELRSINAGAELTLRDGAAGAFWTGVLAAFVATPCTGPFMAAALGTALILPPLAGMLVFAGLGFGIALPFLLLGFIPALQRRMPKPGLWMATLRHLLAVPMFLTMLALLWVLGQQVSTNVLTACVGYAMLAAFGLWLTGLRQRAMKPKAWLPAVLAILLAGSLGLNQLAQASAQPKAAVSQQAFDREKLARLQEGNKPVFLYFTADWCMTCKVNEQVAIDRRATAEAFAETGVEMMRGDWTNGDPEITAFLEQHGRSGVPLYLWYTPGQREPLTLPQILGPDTLIEQVRP</sequence>
<dbReference type="Proteomes" id="UP000249422">
    <property type="component" value="Unassembled WGS sequence"/>
</dbReference>
<dbReference type="InterPro" id="IPR013766">
    <property type="entry name" value="Thioredoxin_domain"/>
</dbReference>
<evidence type="ECO:0000256" key="1">
    <source>
        <dbReference type="ARBA" id="ARBA00004651"/>
    </source>
</evidence>
<dbReference type="AlphaFoldDB" id="A0AAX1PII7"/>
<evidence type="ECO:0000256" key="7">
    <source>
        <dbReference type="SAM" id="Phobius"/>
    </source>
</evidence>
<evidence type="ECO:0000259" key="9">
    <source>
        <dbReference type="PROSITE" id="PS51352"/>
    </source>
</evidence>
<proteinExistence type="predicted"/>
<feature type="transmembrane region" description="Helical" evidence="7">
    <location>
        <begin position="505"/>
        <end position="524"/>
    </location>
</feature>
<dbReference type="RefSeq" id="WP_111588817.1">
    <property type="nucleotide sequence ID" value="NZ_CAWNWF010000010.1"/>
</dbReference>
<feature type="domain" description="Thioredoxin" evidence="9">
    <location>
        <begin position="557"/>
        <end position="677"/>
    </location>
</feature>
<evidence type="ECO:0000313" key="10">
    <source>
        <dbReference type="EMBL" id="RAJ04407.1"/>
    </source>
</evidence>
<dbReference type="CDD" id="cd02953">
    <property type="entry name" value="DsbDgamma"/>
    <property type="match status" value="1"/>
</dbReference>
<dbReference type="InterPro" id="IPR035671">
    <property type="entry name" value="DsbD_gamma"/>
</dbReference>
<keyword evidence="3 7" id="KW-0812">Transmembrane</keyword>
<organism evidence="10 11">
    <name type="scientific">Aeromonas salmonicida</name>
    <dbReference type="NCBI Taxonomy" id="645"/>
    <lineage>
        <taxon>Bacteria</taxon>
        <taxon>Pseudomonadati</taxon>
        <taxon>Pseudomonadota</taxon>
        <taxon>Gammaproteobacteria</taxon>
        <taxon>Aeromonadales</taxon>
        <taxon>Aeromonadaceae</taxon>
        <taxon>Aeromonas</taxon>
    </lineage>
</organism>
<dbReference type="GO" id="GO:0005886">
    <property type="term" value="C:plasma membrane"/>
    <property type="evidence" value="ECO:0007669"/>
    <property type="project" value="UniProtKB-SubCell"/>
</dbReference>
<feature type="transmembrane region" description="Helical" evidence="7">
    <location>
        <begin position="369"/>
        <end position="388"/>
    </location>
</feature>
<feature type="transmembrane region" description="Helical" evidence="7">
    <location>
        <begin position="478"/>
        <end position="499"/>
    </location>
</feature>
<evidence type="ECO:0000256" key="2">
    <source>
        <dbReference type="ARBA" id="ARBA00022475"/>
    </source>
</evidence>
<dbReference type="InterPro" id="IPR028250">
    <property type="entry name" value="DsbDN"/>
</dbReference>
<comment type="caution">
    <text evidence="10">The sequence shown here is derived from an EMBL/GenBank/DDBJ whole genome shotgun (WGS) entry which is preliminary data.</text>
</comment>
<dbReference type="InterPro" id="IPR036249">
    <property type="entry name" value="Thioredoxin-like_sf"/>
</dbReference>
<dbReference type="GO" id="GO:0015035">
    <property type="term" value="F:protein-disulfide reductase activity"/>
    <property type="evidence" value="ECO:0007669"/>
    <property type="project" value="TreeGrafter"/>
</dbReference>
<keyword evidence="6 7" id="KW-0472">Membrane</keyword>
<dbReference type="Pfam" id="PF02683">
    <property type="entry name" value="DsbD_TM"/>
    <property type="match status" value="1"/>
</dbReference>
<feature type="chain" id="PRO_5044016042" evidence="8">
    <location>
        <begin position="25"/>
        <end position="677"/>
    </location>
</feature>
<feature type="signal peptide" evidence="8">
    <location>
        <begin position="1"/>
        <end position="24"/>
    </location>
</feature>
<feature type="transmembrane region" description="Helical" evidence="7">
    <location>
        <begin position="443"/>
        <end position="466"/>
    </location>
</feature>
<accession>A0AAX1PII7</accession>
<gene>
    <name evidence="10" type="ORF">DEU50_11086</name>
</gene>
<evidence type="ECO:0000313" key="11">
    <source>
        <dbReference type="Proteomes" id="UP000249422"/>
    </source>
</evidence>
<dbReference type="PROSITE" id="PS51352">
    <property type="entry name" value="THIOREDOXIN_2"/>
    <property type="match status" value="1"/>
</dbReference>
<comment type="subcellular location">
    <subcellularLocation>
        <location evidence="1">Cell membrane</location>
        <topology evidence="1">Multi-pass membrane protein</topology>
    </subcellularLocation>
</comment>